<dbReference type="InterPro" id="IPR015422">
    <property type="entry name" value="PyrdxlP-dep_Trfase_small"/>
</dbReference>
<evidence type="ECO:0000256" key="9">
    <source>
        <dbReference type="RuleBase" id="RU362118"/>
    </source>
</evidence>
<dbReference type="OrthoDB" id="9790858at2"/>
<comment type="pathway">
    <text evidence="5">Amino-acid biosynthesis; L-methionine biosynthesis via de novo pathway; L-homocysteine from L-cystathionine: step 1/1.</text>
</comment>
<name>A0A0H2MFR1_9PROT</name>
<evidence type="ECO:0000256" key="5">
    <source>
        <dbReference type="ARBA" id="ARBA00046315"/>
    </source>
</evidence>
<dbReference type="GO" id="GO:0030170">
    <property type="term" value="F:pyridoxal phosphate binding"/>
    <property type="evidence" value="ECO:0007669"/>
    <property type="project" value="InterPro"/>
</dbReference>
<proteinExistence type="inferred from homology"/>
<dbReference type="NCBIfam" id="TIGR01324">
    <property type="entry name" value="cysta_beta_ly_B"/>
    <property type="match status" value="1"/>
</dbReference>
<evidence type="ECO:0000256" key="3">
    <source>
        <dbReference type="ARBA" id="ARBA00022898"/>
    </source>
</evidence>
<dbReference type="InterPro" id="IPR015421">
    <property type="entry name" value="PyrdxlP-dep_Trfase_major"/>
</dbReference>
<comment type="cofactor">
    <cofactor evidence="1 9">
        <name>pyridoxal 5'-phosphate</name>
        <dbReference type="ChEBI" id="CHEBI:597326"/>
    </cofactor>
</comment>
<dbReference type="RefSeq" id="WP_047763458.1">
    <property type="nucleotide sequence ID" value="NZ_LAQL01000004.1"/>
</dbReference>
<comment type="catalytic activity">
    <reaction evidence="6">
        <text>L,L-cystathionine + H2O = L-homocysteine + pyruvate + NH4(+)</text>
        <dbReference type="Rhea" id="RHEA:13965"/>
        <dbReference type="ChEBI" id="CHEBI:15361"/>
        <dbReference type="ChEBI" id="CHEBI:15377"/>
        <dbReference type="ChEBI" id="CHEBI:28938"/>
        <dbReference type="ChEBI" id="CHEBI:58161"/>
        <dbReference type="ChEBI" id="CHEBI:58199"/>
    </reaction>
</comment>
<keyword evidence="11" id="KW-1185">Reference proteome</keyword>
<keyword evidence="4 10" id="KW-0456">Lyase</keyword>
<evidence type="ECO:0000313" key="10">
    <source>
        <dbReference type="EMBL" id="KLN61379.1"/>
    </source>
</evidence>
<dbReference type="GO" id="GO:0019346">
    <property type="term" value="P:transsulfuration"/>
    <property type="evidence" value="ECO:0007669"/>
    <property type="project" value="InterPro"/>
</dbReference>
<evidence type="ECO:0000256" key="8">
    <source>
        <dbReference type="PIRSR" id="PIRSR001434-2"/>
    </source>
</evidence>
<dbReference type="Pfam" id="PF01053">
    <property type="entry name" value="Cys_Met_Meta_PP"/>
    <property type="match status" value="1"/>
</dbReference>
<comment type="similarity">
    <text evidence="2 9">Belongs to the trans-sulfuration enzymes family.</text>
</comment>
<evidence type="ECO:0000313" key="11">
    <source>
        <dbReference type="Proteomes" id="UP000035444"/>
    </source>
</evidence>
<feature type="modified residue" description="N6-(pyridoxal phosphate)lysine" evidence="8">
    <location>
        <position position="211"/>
    </location>
</feature>
<dbReference type="GO" id="GO:0047804">
    <property type="term" value="F:cysteine-S-conjugate beta-lyase activity"/>
    <property type="evidence" value="ECO:0007669"/>
    <property type="project" value="UniProtKB-EC"/>
</dbReference>
<dbReference type="Proteomes" id="UP000035444">
    <property type="component" value="Unassembled WGS sequence"/>
</dbReference>
<dbReference type="InterPro" id="IPR015424">
    <property type="entry name" value="PyrdxlP-dep_Trfase"/>
</dbReference>
<dbReference type="Gene3D" id="3.90.1150.10">
    <property type="entry name" value="Aspartate Aminotransferase, domain 1"/>
    <property type="match status" value="1"/>
</dbReference>
<protein>
    <submittedName>
        <fullName evidence="10">Cystathionine beta-lyase</fullName>
        <ecNumber evidence="10">4.4.1.8</ecNumber>
    </submittedName>
</protein>
<comment type="catalytic activity">
    <reaction evidence="7">
        <text>an S-substituted L-cysteine + H2O = a thiol + pyruvate + NH4(+)</text>
        <dbReference type="Rhea" id="RHEA:18121"/>
        <dbReference type="ChEBI" id="CHEBI:15361"/>
        <dbReference type="ChEBI" id="CHEBI:15377"/>
        <dbReference type="ChEBI" id="CHEBI:28938"/>
        <dbReference type="ChEBI" id="CHEBI:29256"/>
        <dbReference type="ChEBI" id="CHEBI:58717"/>
        <dbReference type="EC" id="4.4.1.13"/>
    </reaction>
</comment>
<evidence type="ECO:0000256" key="4">
    <source>
        <dbReference type="ARBA" id="ARBA00023239"/>
    </source>
</evidence>
<organism evidence="10 11">
    <name type="scientific">Kiloniella spongiae</name>
    <dbReference type="NCBI Taxonomy" id="1489064"/>
    <lineage>
        <taxon>Bacteria</taxon>
        <taxon>Pseudomonadati</taxon>
        <taxon>Pseudomonadota</taxon>
        <taxon>Alphaproteobacteria</taxon>
        <taxon>Rhodospirillales</taxon>
        <taxon>Kiloniellaceae</taxon>
        <taxon>Kiloniella</taxon>
    </lineage>
</organism>
<gene>
    <name evidence="10" type="ORF">WH96_06975</name>
</gene>
<keyword evidence="3 8" id="KW-0663">Pyridoxal phosphate</keyword>
<evidence type="ECO:0000256" key="1">
    <source>
        <dbReference type="ARBA" id="ARBA00001933"/>
    </source>
</evidence>
<evidence type="ECO:0000256" key="2">
    <source>
        <dbReference type="ARBA" id="ARBA00009077"/>
    </source>
</evidence>
<sequence length="393" mass="43175">MSKTNFTQETKVTHLGRDPLANFGVVNPPVYHASTILFKSMAEMEERAATKFDKGTMNYGRQGTPTIFALENAVAELEGGYGAFSVSSGLGAITTAILSVVESGDHILVTDSVYAPTRFFCKDVLKRMGVETTYYDPLIGKDIEQLIRPNTRLVFTESPGSHTFEMQDIPAIAKAAHDKGVLVIMDNTWATPLLCKSFELGVDISVHAGTKYIVGHSDAMLGLIITTEELYQKVKETTFHLGQCSGPDDVYLAQRGLRTMAVRLKQHQESGLAVANWLANRPEVSRVLHPALESDPGHEIWKRDMSGASGLFSFILNPTPKESIRAMVDDLELYGMGYSWGGFESLILPSDPSSIRTATKWSAEGPLIRLHIGLENPDDLIMDLEAGFKRMTS</sequence>
<comment type="caution">
    <text evidence="10">The sequence shown here is derived from an EMBL/GenBank/DDBJ whole genome shotgun (WGS) entry which is preliminary data.</text>
</comment>
<evidence type="ECO:0000256" key="7">
    <source>
        <dbReference type="ARBA" id="ARBA00047625"/>
    </source>
</evidence>
<dbReference type="InterPro" id="IPR006233">
    <property type="entry name" value="Cys_b_lyase_bac"/>
</dbReference>
<dbReference type="PANTHER" id="PTHR43500">
    <property type="entry name" value="CYSTATHIONINE BETA-LYASE-RELATED"/>
    <property type="match status" value="1"/>
</dbReference>
<dbReference type="PANTHER" id="PTHR43500:SF1">
    <property type="entry name" value="CYSTATHIONINE BETA-LYASE-RELATED"/>
    <property type="match status" value="1"/>
</dbReference>
<dbReference type="SUPFAM" id="SSF53383">
    <property type="entry name" value="PLP-dependent transferases"/>
    <property type="match status" value="1"/>
</dbReference>
<dbReference type="STRING" id="1489064.WH96_06975"/>
<reference evidence="10 11" key="1">
    <citation type="submission" date="2015-03" db="EMBL/GenBank/DDBJ databases">
        <title>Genome Sequence of Kiloniella spongiae MEBiC09566, isolated from a marine sponge.</title>
        <authorList>
            <person name="Shao Z."/>
            <person name="Wang L."/>
            <person name="Li X."/>
        </authorList>
    </citation>
    <scope>NUCLEOTIDE SEQUENCE [LARGE SCALE GENOMIC DNA]</scope>
    <source>
        <strain evidence="10 11">MEBiC09566</strain>
    </source>
</reference>
<dbReference type="PROSITE" id="PS00868">
    <property type="entry name" value="CYS_MET_METAB_PP"/>
    <property type="match status" value="1"/>
</dbReference>
<dbReference type="InterPro" id="IPR054542">
    <property type="entry name" value="Cys_met_metab_PP"/>
</dbReference>
<accession>A0A0H2MFR1</accession>
<dbReference type="PIRSF" id="PIRSF001434">
    <property type="entry name" value="CGS"/>
    <property type="match status" value="1"/>
</dbReference>
<dbReference type="GO" id="GO:0019450">
    <property type="term" value="P:L-cysteine catabolic process to pyruvate"/>
    <property type="evidence" value="ECO:0007669"/>
    <property type="project" value="TreeGrafter"/>
</dbReference>
<dbReference type="CDD" id="cd00614">
    <property type="entry name" value="CGS_like"/>
    <property type="match status" value="1"/>
</dbReference>
<dbReference type="PATRIC" id="fig|1489064.4.peg.2654"/>
<dbReference type="AlphaFoldDB" id="A0A0H2MFR1"/>
<dbReference type="Gene3D" id="3.40.640.10">
    <property type="entry name" value="Type I PLP-dependent aspartate aminotransferase-like (Major domain)"/>
    <property type="match status" value="1"/>
</dbReference>
<evidence type="ECO:0000256" key="6">
    <source>
        <dbReference type="ARBA" id="ARBA00047517"/>
    </source>
</evidence>
<dbReference type="InterPro" id="IPR000277">
    <property type="entry name" value="Cys/Met-Metab_PyrdxlP-dep_enz"/>
</dbReference>
<dbReference type="EMBL" id="LAQL01000004">
    <property type="protein sequence ID" value="KLN61379.1"/>
    <property type="molecule type" value="Genomic_DNA"/>
</dbReference>
<dbReference type="EC" id="4.4.1.8" evidence="10"/>
<dbReference type="FunFam" id="3.40.640.10:FF:000046">
    <property type="entry name" value="Cystathionine gamma-lyase"/>
    <property type="match status" value="1"/>
</dbReference>